<dbReference type="InterPro" id="IPR018485">
    <property type="entry name" value="FGGY_C"/>
</dbReference>
<protein>
    <recommendedName>
        <fullName evidence="7">Glycerol kinase</fullName>
        <ecNumber evidence="7">2.7.1.30</ecNumber>
    </recommendedName>
    <alternativeName>
        <fullName evidence="7">ATP:glycerol 3-phosphotransferase</fullName>
    </alternativeName>
    <alternativeName>
        <fullName evidence="7">Glycerokinase</fullName>
        <shortName evidence="7">GK</shortName>
    </alternativeName>
</protein>
<dbReference type="SUPFAM" id="SSF53067">
    <property type="entry name" value="Actin-like ATPase domain"/>
    <property type="match status" value="2"/>
</dbReference>
<sequence length="495" mass="54872">MNRFIMALDQGTTSSRTLIFDTQGRVVSMAQKPFTQFFPQPGWVEHSPKEIWATQIATLTEALAKANLDAKNIVAIGITNQRETTILWDRFTGEPIYNAIVWQDHRTADLCETLKQTKKQWIQEKTGLVVDAYFSATKIAWILEHVKGARQKAQQGDLCFGTIDSWLLFNLTKGKVHATDPSNASRTMLFNIHTLEWDQELLTLFDIPKAILPQVRSSSEVYGHTATRWVECEIPIAGIAGDQQAALFGQMCTEAGMVKNTYGTGCFLLMHTGDKIVSSQNNLLSTIAWQLEGKVSYALEGGVFVGGAAIQWLRDGARMIRTAADINNLAAMVEDNGGVYIVPAFTGLGAPYWDQYARGSIFGISRATTDAHIARAILEGIAFQVRDIISQMEKDAQQSCAQMRVDGGASASDLLMQIQADICNTDIIRPQNIETTAMGAGYLAGLAVGFYPNLDTIKSFWEINKTFSPKLDKRKVQEMLHFWNKAILASQNWLA</sequence>
<feature type="binding site" evidence="7">
    <location>
        <position position="82"/>
    </location>
    <ligand>
        <name>sn-glycerol 3-phosphate</name>
        <dbReference type="ChEBI" id="CHEBI:57597"/>
    </ligand>
</feature>
<feature type="binding site" evidence="7">
    <location>
        <position position="83"/>
    </location>
    <ligand>
        <name>glycerol</name>
        <dbReference type="ChEBI" id="CHEBI:17754"/>
    </ligand>
</feature>
<feature type="binding site" evidence="7">
    <location>
        <position position="307"/>
    </location>
    <ligand>
        <name>ADP</name>
        <dbReference type="ChEBI" id="CHEBI:456216"/>
    </ligand>
</feature>
<dbReference type="PANTHER" id="PTHR10196:SF69">
    <property type="entry name" value="GLYCEROL KINASE"/>
    <property type="match status" value="1"/>
</dbReference>
<keyword evidence="4 7" id="KW-0418">Kinase</keyword>
<feature type="binding site" evidence="7">
    <location>
        <position position="264"/>
    </location>
    <ligand>
        <name>ATP</name>
        <dbReference type="ChEBI" id="CHEBI:30616"/>
    </ligand>
</feature>
<organism evidence="11 12">
    <name type="scientific">Helicobacter baculiformis</name>
    <dbReference type="NCBI Taxonomy" id="427351"/>
    <lineage>
        <taxon>Bacteria</taxon>
        <taxon>Pseudomonadati</taxon>
        <taxon>Campylobacterota</taxon>
        <taxon>Epsilonproteobacteria</taxon>
        <taxon>Campylobacterales</taxon>
        <taxon>Helicobacteraceae</taxon>
        <taxon>Helicobacter</taxon>
    </lineage>
</organism>
<feature type="binding site" evidence="7">
    <location>
        <position position="83"/>
    </location>
    <ligand>
        <name>sn-glycerol 3-phosphate</name>
        <dbReference type="ChEBI" id="CHEBI:57597"/>
    </ligand>
</feature>
<evidence type="ECO:0000256" key="5">
    <source>
        <dbReference type="ARBA" id="ARBA00022798"/>
    </source>
</evidence>
<feature type="domain" description="Carbohydrate kinase FGGY N-terminal" evidence="9">
    <location>
        <begin position="5"/>
        <end position="249"/>
    </location>
</feature>
<dbReference type="NCBIfam" id="NF000756">
    <property type="entry name" value="PRK00047.1"/>
    <property type="match status" value="1"/>
</dbReference>
<comment type="activity regulation">
    <text evidence="7">Inhibited by fructose 1,6-bisphosphate (FBP).</text>
</comment>
<evidence type="ECO:0000256" key="1">
    <source>
        <dbReference type="ARBA" id="ARBA00009156"/>
    </source>
</evidence>
<dbReference type="GO" id="GO:0004370">
    <property type="term" value="F:glycerol kinase activity"/>
    <property type="evidence" value="ECO:0007669"/>
    <property type="project" value="UniProtKB-EC"/>
</dbReference>
<evidence type="ECO:0000313" key="12">
    <source>
        <dbReference type="Proteomes" id="UP001595783"/>
    </source>
</evidence>
<dbReference type="NCBIfam" id="TIGR01311">
    <property type="entry name" value="glycerol_kin"/>
    <property type="match status" value="1"/>
</dbReference>
<dbReference type="InterPro" id="IPR043129">
    <property type="entry name" value="ATPase_NBD"/>
</dbReference>
<feature type="binding site" evidence="7">
    <location>
        <position position="133"/>
    </location>
    <ligand>
        <name>sn-glycerol 3-phosphate</name>
        <dbReference type="ChEBI" id="CHEBI:57597"/>
    </ligand>
</feature>
<feature type="binding site" evidence="7">
    <location>
        <position position="311"/>
    </location>
    <ligand>
        <name>ATP</name>
        <dbReference type="ChEBI" id="CHEBI:30616"/>
    </ligand>
</feature>
<dbReference type="RefSeq" id="WP_104752267.1">
    <property type="nucleotide sequence ID" value="NZ_FZMF01000019.1"/>
</dbReference>
<feature type="binding site" evidence="7">
    <location>
        <position position="307"/>
    </location>
    <ligand>
        <name>ATP</name>
        <dbReference type="ChEBI" id="CHEBI:30616"/>
    </ligand>
</feature>
<feature type="binding site" evidence="7">
    <location>
        <position position="408"/>
    </location>
    <ligand>
        <name>ATP</name>
        <dbReference type="ChEBI" id="CHEBI:30616"/>
    </ligand>
</feature>
<dbReference type="Pfam" id="PF00370">
    <property type="entry name" value="FGGY_N"/>
    <property type="match status" value="1"/>
</dbReference>
<comment type="catalytic activity">
    <reaction evidence="7">
        <text>glycerol + ATP = sn-glycerol 3-phosphate + ADP + H(+)</text>
        <dbReference type="Rhea" id="RHEA:21644"/>
        <dbReference type="ChEBI" id="CHEBI:15378"/>
        <dbReference type="ChEBI" id="CHEBI:17754"/>
        <dbReference type="ChEBI" id="CHEBI:30616"/>
        <dbReference type="ChEBI" id="CHEBI:57597"/>
        <dbReference type="ChEBI" id="CHEBI:456216"/>
        <dbReference type="EC" id="2.7.1.30"/>
    </reaction>
</comment>
<feature type="binding site" evidence="7">
    <location>
        <position position="12"/>
    </location>
    <ligand>
        <name>ATP</name>
        <dbReference type="ChEBI" id="CHEBI:30616"/>
    </ligand>
</feature>
<proteinExistence type="inferred from homology"/>
<evidence type="ECO:0000256" key="6">
    <source>
        <dbReference type="ARBA" id="ARBA00022840"/>
    </source>
</evidence>
<keyword evidence="3 7" id="KW-0547">Nucleotide-binding</keyword>
<evidence type="ECO:0000259" key="9">
    <source>
        <dbReference type="Pfam" id="PF00370"/>
    </source>
</evidence>
<dbReference type="InterPro" id="IPR005999">
    <property type="entry name" value="Glycerol_kin"/>
</dbReference>
<dbReference type="PROSITE" id="PS00933">
    <property type="entry name" value="FGGY_KINASES_1"/>
    <property type="match status" value="1"/>
</dbReference>
<reference evidence="12" key="1">
    <citation type="journal article" date="2019" name="Int. J. Syst. Evol. Microbiol.">
        <title>The Global Catalogue of Microorganisms (GCM) 10K type strain sequencing project: providing services to taxonomists for standard genome sequencing and annotation.</title>
        <authorList>
            <consortium name="The Broad Institute Genomics Platform"/>
            <consortium name="The Broad Institute Genome Sequencing Center for Infectious Disease"/>
            <person name="Wu L."/>
            <person name="Ma J."/>
        </authorList>
    </citation>
    <scope>NUCLEOTIDE SEQUENCE [LARGE SCALE GENOMIC DNA]</scope>
    <source>
        <strain evidence="12">CCUG 53816</strain>
    </source>
</reference>
<evidence type="ECO:0000256" key="2">
    <source>
        <dbReference type="ARBA" id="ARBA00022679"/>
    </source>
</evidence>
<dbReference type="PROSITE" id="PS00445">
    <property type="entry name" value="FGGY_KINASES_2"/>
    <property type="match status" value="1"/>
</dbReference>
<feature type="binding site" evidence="7">
    <location>
        <position position="12"/>
    </location>
    <ligand>
        <name>ADP</name>
        <dbReference type="ChEBI" id="CHEBI:456216"/>
    </ligand>
</feature>
<comment type="similarity">
    <text evidence="1 7 8">Belongs to the FGGY kinase family.</text>
</comment>
<feature type="binding site" evidence="7">
    <location>
        <position position="243"/>
    </location>
    <ligand>
        <name>glycerol</name>
        <dbReference type="ChEBI" id="CHEBI:17754"/>
    </ligand>
</feature>
<comment type="pathway">
    <text evidence="7">Polyol metabolism; glycerol degradation via glycerol kinase pathway; sn-glycerol 3-phosphate from glycerol: step 1/1.</text>
</comment>
<feature type="binding site" evidence="7">
    <location>
        <position position="408"/>
    </location>
    <ligand>
        <name>ADP</name>
        <dbReference type="ChEBI" id="CHEBI:456216"/>
    </ligand>
</feature>
<comment type="function">
    <text evidence="7">Key enzyme in the regulation of glycerol uptake and metabolism. Catalyzes the phosphorylation of glycerol to yield sn-glycerol 3-phosphate.</text>
</comment>
<dbReference type="Pfam" id="PF02782">
    <property type="entry name" value="FGGY_C"/>
    <property type="match status" value="1"/>
</dbReference>
<evidence type="ECO:0000259" key="10">
    <source>
        <dbReference type="Pfam" id="PF02782"/>
    </source>
</evidence>
<feature type="binding site" evidence="7">
    <location>
        <position position="242"/>
    </location>
    <ligand>
        <name>sn-glycerol 3-phosphate</name>
        <dbReference type="ChEBI" id="CHEBI:57597"/>
    </ligand>
</feature>
<evidence type="ECO:0000256" key="8">
    <source>
        <dbReference type="RuleBase" id="RU003733"/>
    </source>
</evidence>
<dbReference type="InterPro" id="IPR018483">
    <property type="entry name" value="Carb_kinase_FGGY_CS"/>
</dbReference>
<keyword evidence="12" id="KW-1185">Reference proteome</keyword>
<comment type="caution">
    <text evidence="7">Lacks conserved residue(s) required for the propagation of feature annotation.</text>
</comment>
<dbReference type="HAMAP" id="MF_00186">
    <property type="entry name" value="Glycerol_kin"/>
    <property type="match status" value="1"/>
</dbReference>
<evidence type="ECO:0000256" key="3">
    <source>
        <dbReference type="ARBA" id="ARBA00022741"/>
    </source>
</evidence>
<feature type="binding site" evidence="7">
    <location>
        <position position="242"/>
    </location>
    <ligand>
        <name>glycerol</name>
        <dbReference type="ChEBI" id="CHEBI:17754"/>
    </ligand>
</feature>
<feature type="binding site" evidence="7">
    <location>
        <position position="16"/>
    </location>
    <ligand>
        <name>ADP</name>
        <dbReference type="ChEBI" id="CHEBI:456216"/>
    </ligand>
</feature>
<name>A0ABV7ZKT5_9HELI</name>
<feature type="binding site" evidence="7">
    <location>
        <position position="82"/>
    </location>
    <ligand>
        <name>glycerol</name>
        <dbReference type="ChEBI" id="CHEBI:17754"/>
    </ligand>
</feature>
<evidence type="ECO:0000256" key="7">
    <source>
        <dbReference type="HAMAP-Rule" id="MF_00186"/>
    </source>
</evidence>
<dbReference type="PANTHER" id="PTHR10196">
    <property type="entry name" value="SUGAR KINASE"/>
    <property type="match status" value="1"/>
</dbReference>
<dbReference type="Gene3D" id="3.30.420.40">
    <property type="match status" value="2"/>
</dbReference>
<keyword evidence="6 7" id="KW-0067">ATP-binding</keyword>
<feature type="binding site" evidence="7">
    <location>
        <position position="264"/>
    </location>
    <ligand>
        <name>ADP</name>
        <dbReference type="ChEBI" id="CHEBI:456216"/>
    </ligand>
</feature>
<feature type="binding site" evidence="7">
    <location>
        <position position="12"/>
    </location>
    <ligand>
        <name>sn-glycerol 3-phosphate</name>
        <dbReference type="ChEBI" id="CHEBI:57597"/>
    </ligand>
</feature>
<keyword evidence="5 7" id="KW-0319">Glycerol metabolism</keyword>
<feature type="binding site" evidence="7">
    <location>
        <position position="13"/>
    </location>
    <ligand>
        <name>ATP</name>
        <dbReference type="ChEBI" id="CHEBI:30616"/>
    </ligand>
</feature>
<dbReference type="InterPro" id="IPR018484">
    <property type="entry name" value="FGGY_N"/>
</dbReference>
<feature type="binding site" evidence="7">
    <location>
        <position position="133"/>
    </location>
    <ligand>
        <name>glycerol</name>
        <dbReference type="ChEBI" id="CHEBI:17754"/>
    </ligand>
</feature>
<comment type="caution">
    <text evidence="11">The sequence shown here is derived from an EMBL/GenBank/DDBJ whole genome shotgun (WGS) entry which is preliminary data.</text>
</comment>
<keyword evidence="2 7" id="KW-0808">Transferase</keyword>
<dbReference type="InterPro" id="IPR000577">
    <property type="entry name" value="Carb_kinase_FGGY"/>
</dbReference>
<evidence type="ECO:0000313" key="11">
    <source>
        <dbReference type="EMBL" id="MFC3848344.1"/>
    </source>
</evidence>
<dbReference type="Proteomes" id="UP001595783">
    <property type="component" value="Unassembled WGS sequence"/>
</dbReference>
<feature type="domain" description="Carbohydrate kinase FGGY C-terminal" evidence="10">
    <location>
        <begin position="259"/>
        <end position="447"/>
    </location>
</feature>
<feature type="binding site" evidence="7">
    <location>
        <position position="14"/>
    </location>
    <ligand>
        <name>ATP</name>
        <dbReference type="ChEBI" id="CHEBI:30616"/>
    </ligand>
</feature>
<dbReference type="EMBL" id="JBHRZO010000049">
    <property type="protein sequence ID" value="MFC3848344.1"/>
    <property type="molecule type" value="Genomic_DNA"/>
</dbReference>
<dbReference type="CDD" id="cd07786">
    <property type="entry name" value="FGGY_EcGK_like"/>
    <property type="match status" value="1"/>
</dbReference>
<evidence type="ECO:0000256" key="4">
    <source>
        <dbReference type="ARBA" id="ARBA00022777"/>
    </source>
</evidence>
<dbReference type="EC" id="2.7.1.30" evidence="7"/>
<accession>A0ABV7ZKT5</accession>
<gene>
    <name evidence="7 11" type="primary">glpK</name>
    <name evidence="11" type="ORF">ACFOPX_07440</name>
</gene>
<dbReference type="PIRSF" id="PIRSF000538">
    <property type="entry name" value="GlpK"/>
    <property type="match status" value="1"/>
</dbReference>